<protein>
    <submittedName>
        <fullName evidence="10">ABC transporter permease</fullName>
    </submittedName>
</protein>
<evidence type="ECO:0000256" key="3">
    <source>
        <dbReference type="ARBA" id="ARBA00022475"/>
    </source>
</evidence>
<keyword evidence="3" id="KW-1003">Cell membrane</keyword>
<comment type="similarity">
    <text evidence="8">Belongs to the binding-protein-dependent transport system permease family.</text>
</comment>
<comment type="subcellular location">
    <subcellularLocation>
        <location evidence="1">Cell inner membrane</location>
        <topology evidence="1">Multi-pass membrane protein</topology>
    </subcellularLocation>
    <subcellularLocation>
        <location evidence="8">Cell membrane</location>
        <topology evidence="8">Multi-pass membrane protein</topology>
    </subcellularLocation>
</comment>
<evidence type="ECO:0000256" key="5">
    <source>
        <dbReference type="ARBA" id="ARBA00022692"/>
    </source>
</evidence>
<dbReference type="CDD" id="cd06261">
    <property type="entry name" value="TM_PBP2"/>
    <property type="match status" value="1"/>
</dbReference>
<keyword evidence="6 8" id="KW-1133">Transmembrane helix</keyword>
<keyword evidence="7 8" id="KW-0472">Membrane</keyword>
<feature type="transmembrane region" description="Helical" evidence="8">
    <location>
        <begin position="250"/>
        <end position="272"/>
    </location>
</feature>
<feature type="transmembrane region" description="Helical" evidence="8">
    <location>
        <begin position="119"/>
        <end position="140"/>
    </location>
</feature>
<feature type="transmembrane region" description="Helical" evidence="8">
    <location>
        <begin position="87"/>
        <end position="107"/>
    </location>
</feature>
<dbReference type="EMBL" id="JAOCQI010000003">
    <property type="protein sequence ID" value="MCT7313021.1"/>
    <property type="molecule type" value="Genomic_DNA"/>
</dbReference>
<keyword evidence="5 8" id="KW-0812">Transmembrane</keyword>
<proteinExistence type="inferred from homology"/>
<dbReference type="Gene3D" id="1.10.3720.10">
    <property type="entry name" value="MetI-like"/>
    <property type="match status" value="1"/>
</dbReference>
<feature type="domain" description="ABC transmembrane type-1" evidence="9">
    <location>
        <begin position="81"/>
        <end position="269"/>
    </location>
</feature>
<evidence type="ECO:0000313" key="11">
    <source>
        <dbReference type="Proteomes" id="UP001164420"/>
    </source>
</evidence>
<name>A0ABT2LC98_9RALS</name>
<dbReference type="RefSeq" id="WP_260784977.1">
    <property type="nucleotide sequence ID" value="NZ_JAOCQI010000003.1"/>
</dbReference>
<reference evidence="10 11" key="1">
    <citation type="journal article" date="2023" name="Front. Microbiol.">
        <title>Ralstonia chuxiongensis sp. nov., Ralstonia mojiangensis sp. nov., and Ralstonia soli sp. nov., isolated from tobacco fields, are three novel species in the family Burkholderiaceae.</title>
        <authorList>
            <person name="Lu C.H."/>
            <person name="Zhang Y.Y."/>
            <person name="Jiang N."/>
            <person name="Chen W."/>
            <person name="Shao X."/>
            <person name="Zhao Z.M."/>
            <person name="Lu W.L."/>
            <person name="Hu X."/>
            <person name="Xi Y.X."/>
            <person name="Zou S.Y."/>
            <person name="Wei Q.J."/>
            <person name="Lin Z.L."/>
            <person name="Gong L."/>
            <person name="Gai X.T."/>
            <person name="Zhang L.Q."/>
            <person name="Li J.Y."/>
            <person name="Jin Y."/>
            <person name="Xia Z.Y."/>
        </authorList>
    </citation>
    <scope>NUCLEOTIDE SEQUENCE [LARGE SCALE GENOMIC DNA]</scope>
    <source>
        <strain evidence="10 11">22TCJT01-1</strain>
    </source>
</reference>
<evidence type="ECO:0000256" key="7">
    <source>
        <dbReference type="ARBA" id="ARBA00023136"/>
    </source>
</evidence>
<dbReference type="InterPro" id="IPR000515">
    <property type="entry name" value="MetI-like"/>
</dbReference>
<feature type="transmembrane region" description="Helical" evidence="8">
    <location>
        <begin position="20"/>
        <end position="50"/>
    </location>
</feature>
<keyword evidence="4" id="KW-0997">Cell inner membrane</keyword>
<comment type="caution">
    <text evidence="10">The sequence shown here is derived from an EMBL/GenBank/DDBJ whole genome shotgun (WGS) entry which is preliminary data.</text>
</comment>
<evidence type="ECO:0000256" key="6">
    <source>
        <dbReference type="ARBA" id="ARBA00022989"/>
    </source>
</evidence>
<keyword evidence="11" id="KW-1185">Reference proteome</keyword>
<organism evidence="10 11">
    <name type="scientific">Ralstonia mojiangensis</name>
    <dbReference type="NCBI Taxonomy" id="2953895"/>
    <lineage>
        <taxon>Bacteria</taxon>
        <taxon>Pseudomonadati</taxon>
        <taxon>Pseudomonadota</taxon>
        <taxon>Betaproteobacteria</taxon>
        <taxon>Burkholderiales</taxon>
        <taxon>Burkholderiaceae</taxon>
        <taxon>Ralstonia</taxon>
    </lineage>
</organism>
<evidence type="ECO:0000256" key="8">
    <source>
        <dbReference type="RuleBase" id="RU363032"/>
    </source>
</evidence>
<evidence type="ECO:0000256" key="2">
    <source>
        <dbReference type="ARBA" id="ARBA00022448"/>
    </source>
</evidence>
<evidence type="ECO:0000256" key="4">
    <source>
        <dbReference type="ARBA" id="ARBA00022519"/>
    </source>
</evidence>
<dbReference type="Pfam" id="PF00528">
    <property type="entry name" value="BPD_transp_1"/>
    <property type="match status" value="1"/>
</dbReference>
<evidence type="ECO:0000259" key="9">
    <source>
        <dbReference type="PROSITE" id="PS50928"/>
    </source>
</evidence>
<dbReference type="PANTHER" id="PTHR43357">
    <property type="entry name" value="INNER MEMBRANE ABC TRANSPORTER PERMEASE PROTEIN YDCV"/>
    <property type="match status" value="1"/>
</dbReference>
<dbReference type="InterPro" id="IPR035906">
    <property type="entry name" value="MetI-like_sf"/>
</dbReference>
<feature type="transmembrane region" description="Helical" evidence="8">
    <location>
        <begin position="193"/>
        <end position="218"/>
    </location>
</feature>
<gene>
    <name evidence="10" type="ORF">N5J06_18770</name>
</gene>
<accession>A0ABT2LC98</accession>
<dbReference type="SUPFAM" id="SSF161098">
    <property type="entry name" value="MetI-like"/>
    <property type="match status" value="1"/>
</dbReference>
<dbReference type="PROSITE" id="PS50928">
    <property type="entry name" value="ABC_TM1"/>
    <property type="match status" value="1"/>
</dbReference>
<sequence>MKTPSIGMSAPMAREARPAVSIGTMTLIGVALLVLLFLIGPILIIVMMSFGDTSYIQFPPRALSFKWYAQYFSDVDWMSATWFSLKIALATTVSSTVIGTMASIALIRGAFPGKAAIQAIALSPLVVPHIVIAIALYLFFAPLGLIGNFGGFLIAHTVLALPYVVITVSAALKSFDPILERAALNCGATRLTAFFSVVLPDILPGIAAGAVFAFLASFDEATVAFFLSDTGGKTITRKFFEDIDYNLTPIIAAVATMTIVLSLVLMTGIRALERRTSSNSGKNKI</sequence>
<dbReference type="Proteomes" id="UP001164420">
    <property type="component" value="Unassembled WGS sequence"/>
</dbReference>
<feature type="transmembrane region" description="Helical" evidence="8">
    <location>
        <begin position="152"/>
        <end position="172"/>
    </location>
</feature>
<evidence type="ECO:0000313" key="10">
    <source>
        <dbReference type="EMBL" id="MCT7313021.1"/>
    </source>
</evidence>
<evidence type="ECO:0000256" key="1">
    <source>
        <dbReference type="ARBA" id="ARBA00004429"/>
    </source>
</evidence>
<keyword evidence="2 8" id="KW-0813">Transport</keyword>
<dbReference type="PANTHER" id="PTHR43357:SF4">
    <property type="entry name" value="INNER MEMBRANE ABC TRANSPORTER PERMEASE PROTEIN YDCV"/>
    <property type="match status" value="1"/>
</dbReference>